<dbReference type="OrthoDB" id="2684236at2759"/>
<proteinExistence type="predicted"/>
<protein>
    <submittedName>
        <fullName evidence="2">Glycine-rich domain-containing protein 1</fullName>
    </submittedName>
</protein>
<comment type="caution">
    <text evidence="2">The sequence shown here is derived from an EMBL/GenBank/DDBJ whole genome shotgun (WGS) entry which is preliminary data.</text>
</comment>
<reference evidence="2 3" key="1">
    <citation type="journal article" date="2016" name="Genome Announc.">
        <title>Genome Sequence of Madurella mycetomatis mm55, Isolated from a Human Mycetoma Case in Sudan.</title>
        <authorList>
            <person name="Smit S."/>
            <person name="Derks M.F."/>
            <person name="Bervoets S."/>
            <person name="Fahal A."/>
            <person name="van Leeuwen W."/>
            <person name="van Belkum A."/>
            <person name="van de Sande W.W."/>
        </authorList>
    </citation>
    <scope>NUCLEOTIDE SEQUENCE [LARGE SCALE GENOMIC DNA]</scope>
    <source>
        <strain evidence="3">mm55</strain>
    </source>
</reference>
<feature type="region of interest" description="Disordered" evidence="1">
    <location>
        <begin position="1"/>
        <end position="40"/>
    </location>
</feature>
<evidence type="ECO:0000256" key="1">
    <source>
        <dbReference type="SAM" id="MobiDB-lite"/>
    </source>
</evidence>
<accession>A0A175WBR7</accession>
<organism evidence="2 3">
    <name type="scientific">Madurella mycetomatis</name>
    <dbReference type="NCBI Taxonomy" id="100816"/>
    <lineage>
        <taxon>Eukaryota</taxon>
        <taxon>Fungi</taxon>
        <taxon>Dikarya</taxon>
        <taxon>Ascomycota</taxon>
        <taxon>Pezizomycotina</taxon>
        <taxon>Sordariomycetes</taxon>
        <taxon>Sordariomycetidae</taxon>
        <taxon>Sordariales</taxon>
        <taxon>Sordariales incertae sedis</taxon>
        <taxon>Madurella</taxon>
    </lineage>
</organism>
<feature type="compositionally biased region" description="Polar residues" evidence="1">
    <location>
        <begin position="634"/>
        <end position="643"/>
    </location>
</feature>
<dbReference type="STRING" id="100816.A0A175WBR7"/>
<dbReference type="AlphaFoldDB" id="A0A175WBR7"/>
<dbReference type="EMBL" id="LCTW02000044">
    <property type="protein sequence ID" value="KXX81012.1"/>
    <property type="molecule type" value="Genomic_DNA"/>
</dbReference>
<keyword evidence="3" id="KW-1185">Reference proteome</keyword>
<dbReference type="PANTHER" id="PTHR34365:SF7">
    <property type="entry name" value="GLYCINE-RICH DOMAIN-CONTAINING PROTEIN 1"/>
    <property type="match status" value="1"/>
</dbReference>
<name>A0A175WBR7_9PEZI</name>
<sequence length="787" mass="87581">MSEQFLKQAGAPGASNTITAPPPAYEHASTAQQLPGNDGRIPLPLTAAHAGNIDTYLSVTFDNFTLPDAPTNPSVETCLVHLKLLFAIQWMKEDVGLNDGLWGLWDARAGPLKQPRGTEKRDSEASVHERMNDKTLKALSKIREKRWALFVARAVDRYETWWKSLPGRPLTERDMDVPGSDAYENFPTPLSETMVWTEGMLPPLDVLMVWHTHMLSPRAYLEDAMLAGLRPFWARGLPWDLINKAIDSDFAYNVSEDCKVRWVGLTGLAWDNADDPMVKTIRCPRCRIWIQVPWTTCSLQEDYQEADPATLSGNGYGDSNLELPCATCGIVICKELLSASKFVEDTRALLGPQNRPMPGTLLESRLGTPEPLSNAQGNTAVSTRTFSNRFLKSGCNSIRTQITGLITSGLISNPTMDDVRKEIENAFQDKDNLRNIEGVSKRYSQNSVSRIAIRKMMSRYWENFSLFALDLSGAVMRQGIFVEKMCKLDWLHSPSARDTMSRLLIKYDRFLEIMAAYPNKVAVPTLDVDLAWHTHQLSPSTYFAHSVSKTERFIDHDDKIEENVLSKQFEWTSKVYQDRYGEVYSECTCWYCETIRSSNISTIGKALGLSRQDKVSESFHTSGQASLCPPDSSAHISSHNSVRSAHDARLLDTKPRRVARRRQLDHLTASLYRRRLDAGYAKAKARAEKRGRPAPKRDEIYYDHWGYPYAYAGPYAYPLWWTPDLYCGWYPAGVVSCAAGAWGGCVAGTCGGGVGAGACGGAGVVEGEAATEVAAVEAEADAVPEQA</sequence>
<dbReference type="PANTHER" id="PTHR34365">
    <property type="entry name" value="ENOLASE (DUF1399)"/>
    <property type="match status" value="1"/>
</dbReference>
<evidence type="ECO:0000313" key="3">
    <source>
        <dbReference type="Proteomes" id="UP000078237"/>
    </source>
</evidence>
<dbReference type="InterPro" id="IPR009836">
    <property type="entry name" value="GRDP-like"/>
</dbReference>
<dbReference type="Proteomes" id="UP000078237">
    <property type="component" value="Unassembled WGS sequence"/>
</dbReference>
<dbReference type="VEuPathDB" id="FungiDB:MMYC01_202154"/>
<gene>
    <name evidence="2" type="ORF">MMYC01_202154</name>
</gene>
<dbReference type="Pfam" id="PF07173">
    <property type="entry name" value="GRDP-like"/>
    <property type="match status" value="1"/>
</dbReference>
<feature type="region of interest" description="Disordered" evidence="1">
    <location>
        <begin position="621"/>
        <end position="646"/>
    </location>
</feature>
<evidence type="ECO:0000313" key="2">
    <source>
        <dbReference type="EMBL" id="KXX81012.1"/>
    </source>
</evidence>